<dbReference type="RefSeq" id="WP_318600612.1">
    <property type="nucleotide sequence ID" value="NZ_JAWSTH010000121.1"/>
</dbReference>
<keyword evidence="2" id="KW-1185">Reference proteome</keyword>
<organism evidence="1 2">
    <name type="scientific">Conexibacter stalactiti</name>
    <dbReference type="NCBI Taxonomy" id="1940611"/>
    <lineage>
        <taxon>Bacteria</taxon>
        <taxon>Bacillati</taxon>
        <taxon>Actinomycetota</taxon>
        <taxon>Thermoleophilia</taxon>
        <taxon>Solirubrobacterales</taxon>
        <taxon>Conexibacteraceae</taxon>
        <taxon>Conexibacter</taxon>
    </lineage>
</organism>
<accession>A0ABU4I057</accession>
<evidence type="ECO:0000313" key="2">
    <source>
        <dbReference type="Proteomes" id="UP001284601"/>
    </source>
</evidence>
<name>A0ABU4I057_9ACTN</name>
<proteinExistence type="predicted"/>
<reference evidence="1 2" key="2">
    <citation type="submission" date="2023-10" db="EMBL/GenBank/DDBJ databases">
        <authorList>
            <person name="Han X.F."/>
        </authorList>
    </citation>
    <scope>NUCLEOTIDE SEQUENCE [LARGE SCALE GENOMIC DNA]</scope>
    <source>
        <strain evidence="1 2">KCTC 39840</strain>
    </source>
</reference>
<protein>
    <submittedName>
        <fullName evidence="1">Uncharacterized protein</fullName>
    </submittedName>
</protein>
<reference evidence="2" key="1">
    <citation type="submission" date="2023-07" db="EMBL/GenBank/DDBJ databases">
        <title>Conexibacter stalactiti sp. nov., isolated from stalactites in a lava cave and emended description of the genus Conexibacter.</title>
        <authorList>
            <person name="Lee S.D."/>
        </authorList>
    </citation>
    <scope>NUCLEOTIDE SEQUENCE [LARGE SCALE GENOMIC DNA]</scope>
    <source>
        <strain evidence="2">KCTC 39840</strain>
    </source>
</reference>
<dbReference type="Proteomes" id="UP001284601">
    <property type="component" value="Unassembled WGS sequence"/>
</dbReference>
<comment type="caution">
    <text evidence="1">The sequence shown here is derived from an EMBL/GenBank/DDBJ whole genome shotgun (WGS) entry which is preliminary data.</text>
</comment>
<gene>
    <name evidence="1" type="ORF">R7226_27560</name>
</gene>
<feature type="non-terminal residue" evidence="1">
    <location>
        <position position="79"/>
    </location>
</feature>
<sequence>MTALAHATLDELVATVVAPGAGELPAETLALGGELIADTIAAIAAGARAPEHVALVRARAELVDGVSRAAAGSARAGTR</sequence>
<evidence type="ECO:0000313" key="1">
    <source>
        <dbReference type="EMBL" id="MDW5598145.1"/>
    </source>
</evidence>
<dbReference type="EMBL" id="JAWSTH010000121">
    <property type="protein sequence ID" value="MDW5598145.1"/>
    <property type="molecule type" value="Genomic_DNA"/>
</dbReference>